<evidence type="ECO:0000313" key="2">
    <source>
        <dbReference type="EMBL" id="CAB1449684.1"/>
    </source>
</evidence>
<reference evidence="2" key="1">
    <citation type="submission" date="2020-03" db="EMBL/GenBank/DDBJ databases">
        <authorList>
            <person name="Weist P."/>
        </authorList>
    </citation>
    <scope>NUCLEOTIDE SEQUENCE</scope>
</reference>
<evidence type="ECO:0000313" key="3">
    <source>
        <dbReference type="Proteomes" id="UP001153269"/>
    </source>
</evidence>
<protein>
    <submittedName>
        <fullName evidence="2">Uncharacterized protein</fullName>
    </submittedName>
</protein>
<evidence type="ECO:0000256" key="1">
    <source>
        <dbReference type="SAM" id="MobiDB-lite"/>
    </source>
</evidence>
<proteinExistence type="predicted"/>
<dbReference type="Proteomes" id="UP001153269">
    <property type="component" value="Unassembled WGS sequence"/>
</dbReference>
<comment type="caution">
    <text evidence="2">The sequence shown here is derived from an EMBL/GenBank/DDBJ whole genome shotgun (WGS) entry which is preliminary data.</text>
</comment>
<sequence>MTASSDTLRSPEPPSPAGPLGSSGRDPLVHTGRGLKSGSDGVCLVLASCPIPPCRVQASYIHLLRMHHQRTVQLVADLWFLCNGVQGKGSEEVGGGVCGS</sequence>
<feature type="region of interest" description="Disordered" evidence="1">
    <location>
        <begin position="1"/>
        <end position="33"/>
    </location>
</feature>
<organism evidence="2 3">
    <name type="scientific">Pleuronectes platessa</name>
    <name type="common">European plaice</name>
    <dbReference type="NCBI Taxonomy" id="8262"/>
    <lineage>
        <taxon>Eukaryota</taxon>
        <taxon>Metazoa</taxon>
        <taxon>Chordata</taxon>
        <taxon>Craniata</taxon>
        <taxon>Vertebrata</taxon>
        <taxon>Euteleostomi</taxon>
        <taxon>Actinopterygii</taxon>
        <taxon>Neopterygii</taxon>
        <taxon>Teleostei</taxon>
        <taxon>Neoteleostei</taxon>
        <taxon>Acanthomorphata</taxon>
        <taxon>Carangaria</taxon>
        <taxon>Pleuronectiformes</taxon>
        <taxon>Pleuronectoidei</taxon>
        <taxon>Pleuronectidae</taxon>
        <taxon>Pleuronectes</taxon>
    </lineage>
</organism>
<dbReference type="EMBL" id="CADEAL010004025">
    <property type="protein sequence ID" value="CAB1449684.1"/>
    <property type="molecule type" value="Genomic_DNA"/>
</dbReference>
<keyword evidence="3" id="KW-1185">Reference proteome</keyword>
<accession>A0A9N7Z5L4</accession>
<gene>
    <name evidence="2" type="ORF">PLEPLA_LOCUS37369</name>
</gene>
<name>A0A9N7Z5L4_PLEPL</name>
<dbReference type="AlphaFoldDB" id="A0A9N7Z5L4"/>